<dbReference type="PANTHER" id="PTHR35812:SF1">
    <property type="entry name" value="LIPOPROTEIN"/>
    <property type="match status" value="1"/>
</dbReference>
<name>A0ABN8W419_9BACT</name>
<dbReference type="InterPro" id="IPR011460">
    <property type="entry name" value="Lcl_C"/>
</dbReference>
<sequence>MIFILNQGVSMRFAYSIPLLLLMWILLMGFSAAAAADARFEKNGNGTVLDTKTGLMWQAQDSYHELEHGMNWYEALEYVNGKNAEKFAGHNDWRLPSMDELNALWDSRRPLASKDGEPIGLPEVFAGGGSYYLWSRDERNLDHAWYFGLGQSEDYFNLKDLGDLDQGVKLVREVKQ</sequence>
<dbReference type="Proteomes" id="UP001157733">
    <property type="component" value="Chromosome"/>
</dbReference>
<dbReference type="Pfam" id="PF07603">
    <property type="entry name" value="Lcl_C"/>
    <property type="match status" value="1"/>
</dbReference>
<gene>
    <name evidence="2" type="ORF">NSPWAT_2145</name>
</gene>
<proteinExistence type="predicted"/>
<keyword evidence="3" id="KW-1185">Reference proteome</keyword>
<evidence type="ECO:0000313" key="2">
    <source>
        <dbReference type="EMBL" id="CAI2719001.1"/>
    </source>
</evidence>
<feature type="domain" description="Lcl C-terminal" evidence="1">
    <location>
        <begin position="46"/>
        <end position="159"/>
    </location>
</feature>
<evidence type="ECO:0000313" key="3">
    <source>
        <dbReference type="Proteomes" id="UP001157733"/>
    </source>
</evidence>
<dbReference type="PANTHER" id="PTHR35812">
    <property type="entry name" value="LIPOPROTEIN"/>
    <property type="match status" value="1"/>
</dbReference>
<organism evidence="2 3">
    <name type="scientific">Nitrospina watsonii</name>
    <dbReference type="NCBI Taxonomy" id="1323948"/>
    <lineage>
        <taxon>Bacteria</taxon>
        <taxon>Pseudomonadati</taxon>
        <taxon>Nitrospinota/Tectimicrobiota group</taxon>
        <taxon>Nitrospinota</taxon>
        <taxon>Nitrospinia</taxon>
        <taxon>Nitrospinales</taxon>
        <taxon>Nitrospinaceae</taxon>
        <taxon>Nitrospina</taxon>
    </lineage>
</organism>
<dbReference type="EMBL" id="OX336137">
    <property type="protein sequence ID" value="CAI2719001.1"/>
    <property type="molecule type" value="Genomic_DNA"/>
</dbReference>
<accession>A0ABN8W419</accession>
<protein>
    <recommendedName>
        <fullName evidence="1">Lcl C-terminal domain-containing protein</fullName>
    </recommendedName>
</protein>
<reference evidence="2 3" key="1">
    <citation type="submission" date="2022-09" db="EMBL/GenBank/DDBJ databases">
        <authorList>
            <person name="Kop L."/>
        </authorList>
    </citation>
    <scope>NUCLEOTIDE SEQUENCE [LARGE SCALE GENOMIC DNA]</scope>
    <source>
        <strain evidence="2 3">347</strain>
    </source>
</reference>
<evidence type="ECO:0000259" key="1">
    <source>
        <dbReference type="Pfam" id="PF07603"/>
    </source>
</evidence>